<accession>A0A7K1YFE9</accession>
<dbReference type="EMBL" id="WVHT01000023">
    <property type="protein sequence ID" value="MXV53325.1"/>
    <property type="molecule type" value="Genomic_DNA"/>
</dbReference>
<dbReference type="Proteomes" id="UP000466586">
    <property type="component" value="Unassembled WGS sequence"/>
</dbReference>
<dbReference type="RefSeq" id="WP_160846504.1">
    <property type="nucleotide sequence ID" value="NZ_WVHT01000023.1"/>
</dbReference>
<gene>
    <name evidence="1" type="ORF">GS399_20385</name>
</gene>
<proteinExistence type="predicted"/>
<evidence type="ECO:0000313" key="1">
    <source>
        <dbReference type="EMBL" id="MXV53325.1"/>
    </source>
</evidence>
<keyword evidence="2" id="KW-1185">Reference proteome</keyword>
<protein>
    <submittedName>
        <fullName evidence="1">Uncharacterized protein</fullName>
    </submittedName>
</protein>
<reference evidence="1 2" key="1">
    <citation type="submission" date="2019-11" db="EMBL/GenBank/DDBJ databases">
        <title>Pedobacter sp. HMF7647 Genome sequencing and assembly.</title>
        <authorList>
            <person name="Kang H."/>
            <person name="Kim H."/>
            <person name="Joh K."/>
        </authorList>
    </citation>
    <scope>NUCLEOTIDE SEQUENCE [LARGE SCALE GENOMIC DNA]</scope>
    <source>
        <strain evidence="1 2">HMF7647</strain>
    </source>
</reference>
<organism evidence="1 2">
    <name type="scientific">Hufsiella arboris</name>
    <dbReference type="NCBI Taxonomy" id="2695275"/>
    <lineage>
        <taxon>Bacteria</taxon>
        <taxon>Pseudomonadati</taxon>
        <taxon>Bacteroidota</taxon>
        <taxon>Sphingobacteriia</taxon>
        <taxon>Sphingobacteriales</taxon>
        <taxon>Sphingobacteriaceae</taxon>
        <taxon>Hufsiella</taxon>
    </lineage>
</organism>
<name>A0A7K1YFE9_9SPHI</name>
<sequence>MNLLHSRKTLMLVPIRKELQTILLAFTSKSSKAGSCFGKRCNRMNVYFLPLINGTTDEDSTAWFGAMQVGVKSGRGGPKRNAGRACDCAAEAYFFS</sequence>
<evidence type="ECO:0000313" key="2">
    <source>
        <dbReference type="Proteomes" id="UP000466586"/>
    </source>
</evidence>
<comment type="caution">
    <text evidence="1">The sequence shown here is derived from an EMBL/GenBank/DDBJ whole genome shotgun (WGS) entry which is preliminary data.</text>
</comment>
<dbReference type="AlphaFoldDB" id="A0A7K1YFE9"/>